<dbReference type="Pfam" id="PF03466">
    <property type="entry name" value="LysR_substrate"/>
    <property type="match status" value="1"/>
</dbReference>
<dbReference type="RefSeq" id="WP_151662802.1">
    <property type="nucleotide sequence ID" value="NZ_JAFEHG010000001.1"/>
</dbReference>
<protein>
    <submittedName>
        <fullName evidence="7">Transcriptional regulator GcvA</fullName>
    </submittedName>
</protein>
<dbReference type="PRINTS" id="PR00039">
    <property type="entry name" value="HTHLYSR"/>
</dbReference>
<dbReference type="CDD" id="cd08432">
    <property type="entry name" value="PBP2_GcdR_TrpI_HvrB_AmpR_like"/>
    <property type="match status" value="1"/>
</dbReference>
<dbReference type="Proteomes" id="UP000481876">
    <property type="component" value="Unassembled WGS sequence"/>
</dbReference>
<dbReference type="EMBL" id="WBWS01000016">
    <property type="protein sequence ID" value="KAB2766733.1"/>
    <property type="molecule type" value="Genomic_DNA"/>
</dbReference>
<dbReference type="GO" id="GO:0003700">
    <property type="term" value="F:DNA-binding transcription factor activity"/>
    <property type="evidence" value="ECO:0007669"/>
    <property type="project" value="InterPro"/>
</dbReference>
<dbReference type="InterPro" id="IPR058163">
    <property type="entry name" value="LysR-type_TF_proteobact-type"/>
</dbReference>
<dbReference type="Gene3D" id="1.10.10.10">
    <property type="entry name" value="Winged helix-like DNA-binding domain superfamily/Winged helix DNA-binding domain"/>
    <property type="match status" value="1"/>
</dbReference>
<evidence type="ECO:0000256" key="2">
    <source>
        <dbReference type="ARBA" id="ARBA00023015"/>
    </source>
</evidence>
<gene>
    <name evidence="7" type="primary">gcvA</name>
    <name evidence="7" type="ORF">F9L04_15760</name>
</gene>
<dbReference type="GO" id="GO:0006351">
    <property type="term" value="P:DNA-templated transcription"/>
    <property type="evidence" value="ECO:0007669"/>
    <property type="project" value="TreeGrafter"/>
</dbReference>
<dbReference type="FunFam" id="1.10.10.10:FF:000038">
    <property type="entry name" value="Glycine cleavage system transcriptional activator"/>
    <property type="match status" value="1"/>
</dbReference>
<dbReference type="InterPro" id="IPR036388">
    <property type="entry name" value="WH-like_DNA-bd_sf"/>
</dbReference>
<dbReference type="Gene3D" id="3.40.190.10">
    <property type="entry name" value="Periplasmic binding protein-like II"/>
    <property type="match status" value="2"/>
</dbReference>
<evidence type="ECO:0000313" key="8">
    <source>
        <dbReference type="Proteomes" id="UP000481876"/>
    </source>
</evidence>
<sequence>MLQRLPPLQTLKAFEATARRLSMTLAAEELCLTHGAVSRQIKTLEDDLGIRLFHRMTRKIELTEEGSLFFSAVTRLLAELSREAETLRQKSDDTQLVVSTGVSFASKWLTQRLHRLVARYPEFDIQLEVTDADLDFTRGKVDAAIRYGTGHYAGASSERIMNETVSPVCSPLYLERVAVISSPRDLLQCQLLHENGLKANWQNWFALAGMPAIQTRGQGFSHGSMAIDAAIRGEGIALGRSVLISEDLAASRLVELFPEYQLDVEYGYDLVFAPSKEAHPKVQAVRAWLADEMR</sequence>
<dbReference type="GO" id="GO:0043565">
    <property type="term" value="F:sequence-specific DNA binding"/>
    <property type="evidence" value="ECO:0007669"/>
    <property type="project" value="TreeGrafter"/>
</dbReference>
<comment type="similarity">
    <text evidence="1">Belongs to the LysR transcriptional regulatory family.</text>
</comment>
<evidence type="ECO:0000313" key="7">
    <source>
        <dbReference type="EMBL" id="KAB2766733.1"/>
    </source>
</evidence>
<name>A0A6L3Z2T8_BRUAN</name>
<keyword evidence="3" id="KW-0238">DNA-binding</keyword>
<feature type="domain" description="HTH lysR-type" evidence="6">
    <location>
        <begin position="6"/>
        <end position="63"/>
    </location>
</feature>
<evidence type="ECO:0000256" key="4">
    <source>
        <dbReference type="ARBA" id="ARBA00023163"/>
    </source>
</evidence>
<dbReference type="PANTHER" id="PTHR30537:SF74">
    <property type="entry name" value="HTH-TYPE TRANSCRIPTIONAL REGULATOR TRPI"/>
    <property type="match status" value="1"/>
</dbReference>
<dbReference type="PANTHER" id="PTHR30537">
    <property type="entry name" value="HTH-TYPE TRANSCRIPTIONAL REGULATOR"/>
    <property type="match status" value="1"/>
</dbReference>
<keyword evidence="5" id="KW-0175">Coiled coil</keyword>
<reference evidence="7 8" key="1">
    <citation type="submission" date="2019-09" db="EMBL/GenBank/DDBJ databases">
        <title>Taxonomic organization of the family Brucellaceae based on a phylogenomic approach.</title>
        <authorList>
            <person name="Leclercq S."/>
            <person name="Cloeckaert A."/>
            <person name="Zygmunt M.S."/>
        </authorList>
    </citation>
    <scope>NUCLEOTIDE SEQUENCE [LARGE SCALE GENOMIC DNA]</scope>
    <source>
        <strain evidence="7 8">LMG 3313</strain>
    </source>
</reference>
<dbReference type="SUPFAM" id="SSF53850">
    <property type="entry name" value="Periplasmic binding protein-like II"/>
    <property type="match status" value="1"/>
</dbReference>
<keyword evidence="2" id="KW-0805">Transcription regulation</keyword>
<proteinExistence type="inferred from homology"/>
<dbReference type="PROSITE" id="PS50931">
    <property type="entry name" value="HTH_LYSR"/>
    <property type="match status" value="1"/>
</dbReference>
<evidence type="ECO:0000256" key="1">
    <source>
        <dbReference type="ARBA" id="ARBA00009437"/>
    </source>
</evidence>
<dbReference type="InterPro" id="IPR036390">
    <property type="entry name" value="WH_DNA-bd_sf"/>
</dbReference>
<feature type="coiled-coil region" evidence="5">
    <location>
        <begin position="70"/>
        <end position="97"/>
    </location>
</feature>
<dbReference type="SUPFAM" id="SSF46785">
    <property type="entry name" value="Winged helix' DNA-binding domain"/>
    <property type="match status" value="1"/>
</dbReference>
<evidence type="ECO:0000259" key="6">
    <source>
        <dbReference type="PROSITE" id="PS50931"/>
    </source>
</evidence>
<dbReference type="NCBIfam" id="NF008352">
    <property type="entry name" value="PRK11139.1"/>
    <property type="match status" value="1"/>
</dbReference>
<accession>A0A6L3Z2T8</accession>
<dbReference type="Pfam" id="PF00126">
    <property type="entry name" value="HTH_1"/>
    <property type="match status" value="1"/>
</dbReference>
<organism evidence="7 8">
    <name type="scientific">Brucella anthropi</name>
    <name type="common">Ochrobactrum anthropi</name>
    <dbReference type="NCBI Taxonomy" id="529"/>
    <lineage>
        <taxon>Bacteria</taxon>
        <taxon>Pseudomonadati</taxon>
        <taxon>Pseudomonadota</taxon>
        <taxon>Alphaproteobacteria</taxon>
        <taxon>Hyphomicrobiales</taxon>
        <taxon>Brucellaceae</taxon>
        <taxon>Brucella/Ochrobactrum group</taxon>
        <taxon>Brucella</taxon>
    </lineage>
</organism>
<comment type="caution">
    <text evidence="7">The sequence shown here is derived from an EMBL/GenBank/DDBJ whole genome shotgun (WGS) entry which is preliminary data.</text>
</comment>
<keyword evidence="4" id="KW-0804">Transcription</keyword>
<dbReference type="InterPro" id="IPR005119">
    <property type="entry name" value="LysR_subst-bd"/>
</dbReference>
<dbReference type="InterPro" id="IPR000847">
    <property type="entry name" value="LysR_HTH_N"/>
</dbReference>
<evidence type="ECO:0000256" key="5">
    <source>
        <dbReference type="SAM" id="Coils"/>
    </source>
</evidence>
<evidence type="ECO:0000256" key="3">
    <source>
        <dbReference type="ARBA" id="ARBA00023125"/>
    </source>
</evidence>
<dbReference type="AlphaFoldDB" id="A0A6L3Z2T8"/>